<dbReference type="EMBL" id="LN907867">
    <property type="protein sequence ID" value="CUU42218.1"/>
    <property type="molecule type" value="Genomic_DNA"/>
</dbReference>
<evidence type="ECO:0000313" key="8">
    <source>
        <dbReference type="EMBL" id="CUU42218.1"/>
    </source>
</evidence>
<evidence type="ECO:0000256" key="5">
    <source>
        <dbReference type="SAM" id="MobiDB-lite"/>
    </source>
</evidence>
<evidence type="ECO:0000256" key="1">
    <source>
        <dbReference type="ARBA" id="ARBA00022801"/>
    </source>
</evidence>
<keyword evidence="1 4" id="KW-0378">Hydrolase</keyword>
<evidence type="ECO:0000256" key="2">
    <source>
        <dbReference type="ARBA" id="ARBA00022963"/>
    </source>
</evidence>
<dbReference type="PROSITE" id="PS51635">
    <property type="entry name" value="PNPLA"/>
    <property type="match status" value="1"/>
</dbReference>
<dbReference type="InterPro" id="IPR050301">
    <property type="entry name" value="NTE"/>
</dbReference>
<dbReference type="PANTHER" id="PTHR14226:SF76">
    <property type="entry name" value="NTE FAMILY PROTEIN RSSA"/>
    <property type="match status" value="1"/>
</dbReference>
<organism evidence="8 9">
    <name type="scientific">Blastochloris viridis</name>
    <name type="common">Rhodopseudomonas viridis</name>
    <dbReference type="NCBI Taxonomy" id="1079"/>
    <lineage>
        <taxon>Bacteria</taxon>
        <taxon>Pseudomonadati</taxon>
        <taxon>Pseudomonadota</taxon>
        <taxon>Alphaproteobacteria</taxon>
        <taxon>Hyphomicrobiales</taxon>
        <taxon>Blastochloridaceae</taxon>
        <taxon>Blastochloris</taxon>
    </lineage>
</organism>
<protein>
    <submittedName>
        <fullName evidence="8">NTE family protein rssA</fullName>
    </submittedName>
    <submittedName>
        <fullName evidence="7">UPF0028 protein YchK</fullName>
    </submittedName>
</protein>
<comment type="caution">
    <text evidence="4">Lacks conserved residue(s) required for the propagation of feature annotation.</text>
</comment>
<reference evidence="8" key="2">
    <citation type="submission" date="2015-11" db="EMBL/GenBank/DDBJ databases">
        <authorList>
            <person name="Zhang Y."/>
            <person name="Guo Z."/>
        </authorList>
    </citation>
    <scope>NUCLEOTIDE SEQUENCE</scope>
    <source>
        <strain evidence="8">1</strain>
    </source>
</reference>
<dbReference type="RefSeq" id="WP_236823577.1">
    <property type="nucleotide sequence ID" value="NZ_AP014854.2"/>
</dbReference>
<dbReference type="KEGG" id="bvr:BVIR_1781"/>
<feature type="domain" description="PNPLA" evidence="6">
    <location>
        <begin position="47"/>
        <end position="206"/>
    </location>
</feature>
<gene>
    <name evidence="8" type="primary">rssA_1</name>
    <name evidence="7" type="ORF">BV133_2963</name>
    <name evidence="8" type="ORF">BVIRIDIS_12260</name>
</gene>
<evidence type="ECO:0000259" key="6">
    <source>
        <dbReference type="PROSITE" id="PS51635"/>
    </source>
</evidence>
<evidence type="ECO:0000256" key="3">
    <source>
        <dbReference type="ARBA" id="ARBA00023098"/>
    </source>
</evidence>
<proteinExistence type="predicted"/>
<dbReference type="InterPro" id="IPR016035">
    <property type="entry name" value="Acyl_Trfase/lysoPLipase"/>
</dbReference>
<dbReference type="STRING" id="1079.BVIR_1781"/>
<feature type="active site" description="Nucleophile" evidence="4">
    <location>
        <position position="80"/>
    </location>
</feature>
<dbReference type="AlphaFoldDB" id="A0A0H5BJC6"/>
<dbReference type="InterPro" id="IPR002641">
    <property type="entry name" value="PNPLA_dom"/>
</dbReference>
<dbReference type="Pfam" id="PF01734">
    <property type="entry name" value="Patatin"/>
    <property type="match status" value="1"/>
</dbReference>
<evidence type="ECO:0000313" key="7">
    <source>
        <dbReference type="EMBL" id="BAS00557.1"/>
    </source>
</evidence>
<dbReference type="EMBL" id="AP014854">
    <property type="protein sequence ID" value="BAS00557.1"/>
    <property type="molecule type" value="Genomic_DNA"/>
</dbReference>
<accession>A0A0H5BJC6</accession>
<reference evidence="7" key="1">
    <citation type="journal article" date="2015" name="Genome Announc.">
        <title>Complete Genome Sequence of the Bacteriochlorophyll b-Producing Photosynthetic Bacterium Blastochloris viridis.</title>
        <authorList>
            <person name="Tsukatani Y."/>
            <person name="Hirose Y."/>
            <person name="Harada J."/>
            <person name="Misawa N."/>
            <person name="Mori K."/>
            <person name="Inoue K."/>
            <person name="Tamiaki H."/>
        </authorList>
    </citation>
    <scope>NUCLEOTIDE SEQUENCE [LARGE SCALE GENOMIC DNA]</scope>
    <source>
        <strain evidence="7">DSM 133</strain>
    </source>
</reference>
<dbReference type="Gene3D" id="3.40.1090.10">
    <property type="entry name" value="Cytosolic phospholipase A2 catalytic domain"/>
    <property type="match status" value="2"/>
</dbReference>
<dbReference type="GO" id="GO:0016787">
    <property type="term" value="F:hydrolase activity"/>
    <property type="evidence" value="ECO:0007669"/>
    <property type="project" value="UniProtKB-UniRule"/>
</dbReference>
<evidence type="ECO:0000313" key="9">
    <source>
        <dbReference type="Proteomes" id="UP000065734"/>
    </source>
</evidence>
<feature type="short sequence motif" description="GXSXG" evidence="4">
    <location>
        <begin position="78"/>
        <end position="82"/>
    </location>
</feature>
<sequence length="346" mass="36768">MDAKLDAERPQAKRRPILDLIRRGQSRAADPEDIDHEPESTRPTVGLALGGGAARGWAHIGVIEVLSAAGIQADVIAGTSIGAVVGGCHACGKLAALDGWARMLSRRRIFGLLDLSFTGGLVSGERIARLLDHEIGDTVMESLPCAFAAIATELGTGHEMWLTRGRLLSAMRASYALPGVFPPVRVGGRWLVDGALVNPVPVSAARALGARLVIAVNLNTEHLGGRGATIPGFGDDGTGGVEVIVRSSSRRRARMFGQDHLTRRRLLESQTEVPGLPTVMIEAYNVMQDRIARSRMAGDPPDVLIGPKVSRVGMFDFHRAAEAIDAGREATERALPEIKAALEALV</sequence>
<keyword evidence="9" id="KW-1185">Reference proteome</keyword>
<feature type="short sequence motif" description="DGA/G" evidence="4">
    <location>
        <begin position="193"/>
        <end position="195"/>
    </location>
</feature>
<name>A0A0H5BJC6_BLAVI</name>
<reference evidence="9" key="3">
    <citation type="journal article" date="2016" name="Genome Announc.">
        <title>Revised genome sequence of the purple photosynthetic bacterium Blastochloris viridis.</title>
        <authorList>
            <person name="Liu L.N."/>
            <person name="Faulkner M."/>
            <person name="Liu X."/>
            <person name="Huang F."/>
            <person name="Darby A.C."/>
            <person name="Hall N."/>
        </authorList>
    </citation>
    <scope>NUCLEOTIDE SEQUENCE [LARGE SCALE GENOMIC DNA]</scope>
    <source>
        <strain evidence="9">ATCC 19567 / DSM 133 / F</strain>
    </source>
</reference>
<dbReference type="Proteomes" id="UP000065734">
    <property type="component" value="Chromosome I"/>
</dbReference>
<keyword evidence="3 4" id="KW-0443">Lipid metabolism</keyword>
<keyword evidence="2 4" id="KW-0442">Lipid degradation</keyword>
<dbReference type="PATRIC" id="fig|1079.6.peg.1845"/>
<dbReference type="GO" id="GO:0016042">
    <property type="term" value="P:lipid catabolic process"/>
    <property type="evidence" value="ECO:0007669"/>
    <property type="project" value="UniProtKB-UniRule"/>
</dbReference>
<feature type="active site" description="Proton acceptor" evidence="4">
    <location>
        <position position="193"/>
    </location>
</feature>
<evidence type="ECO:0000256" key="4">
    <source>
        <dbReference type="PROSITE-ProRule" id="PRU01161"/>
    </source>
</evidence>
<feature type="region of interest" description="Disordered" evidence="5">
    <location>
        <begin position="1"/>
        <end position="42"/>
    </location>
</feature>
<dbReference type="PANTHER" id="PTHR14226">
    <property type="entry name" value="NEUROPATHY TARGET ESTERASE/SWISS CHEESE D.MELANOGASTER"/>
    <property type="match status" value="1"/>
</dbReference>
<dbReference type="SUPFAM" id="SSF52151">
    <property type="entry name" value="FabD/lysophospholipase-like"/>
    <property type="match status" value="1"/>
</dbReference>
<feature type="compositionally biased region" description="Basic and acidic residues" evidence="5">
    <location>
        <begin position="1"/>
        <end position="22"/>
    </location>
</feature>